<evidence type="ECO:0000313" key="13">
    <source>
        <dbReference type="Proteomes" id="UP000313849"/>
    </source>
</evidence>
<comment type="function">
    <text evidence="6 7">Catalyzes the reversible reaction in which hydroxymethyl group from 5,10-methylenetetrahydrofolate is transferred onto alpha-ketoisovalerate to form ketopantoate.</text>
</comment>
<comment type="subcellular location">
    <subcellularLocation>
        <location evidence="7">Cytoplasm</location>
    </subcellularLocation>
</comment>
<dbReference type="AlphaFoldDB" id="A0A5C5BE45"/>
<comment type="subunit">
    <text evidence="3 7">Homodecamer; pentamer of dimers.</text>
</comment>
<evidence type="ECO:0000256" key="3">
    <source>
        <dbReference type="ARBA" id="ARBA00011424"/>
    </source>
</evidence>
<organism evidence="12 13">
    <name type="scientific">Miniimonas arenae</name>
    <dbReference type="NCBI Taxonomy" id="676201"/>
    <lineage>
        <taxon>Bacteria</taxon>
        <taxon>Bacillati</taxon>
        <taxon>Actinomycetota</taxon>
        <taxon>Actinomycetes</taxon>
        <taxon>Micrococcales</taxon>
        <taxon>Beutenbergiaceae</taxon>
        <taxon>Miniimonas</taxon>
    </lineage>
</organism>
<dbReference type="GO" id="GO:0005737">
    <property type="term" value="C:cytoplasm"/>
    <property type="evidence" value="ECO:0007669"/>
    <property type="project" value="UniProtKB-SubCell"/>
</dbReference>
<evidence type="ECO:0000256" key="8">
    <source>
        <dbReference type="PIRSR" id="PIRSR000388-1"/>
    </source>
</evidence>
<keyword evidence="12" id="KW-0489">Methyltransferase</keyword>
<feature type="binding site" evidence="7 9">
    <location>
        <begin position="62"/>
        <end position="63"/>
    </location>
    <ligand>
        <name>3-methyl-2-oxobutanoate</name>
        <dbReference type="ChEBI" id="CHEBI:11851"/>
    </ligand>
</feature>
<dbReference type="HAMAP" id="MF_00156">
    <property type="entry name" value="PanB"/>
    <property type="match status" value="1"/>
</dbReference>
<keyword evidence="5 7" id="KW-0808">Transferase</keyword>
<feature type="active site" description="Proton acceptor" evidence="7 8">
    <location>
        <position position="200"/>
    </location>
</feature>
<evidence type="ECO:0000256" key="4">
    <source>
        <dbReference type="ARBA" id="ARBA00022655"/>
    </source>
</evidence>
<dbReference type="OrthoDB" id="9781789at2"/>
<dbReference type="NCBIfam" id="TIGR00222">
    <property type="entry name" value="panB"/>
    <property type="match status" value="1"/>
</dbReference>
<feature type="binding site" evidence="7 10">
    <location>
        <position position="133"/>
    </location>
    <ligand>
        <name>Mg(2+)</name>
        <dbReference type="ChEBI" id="CHEBI:18420"/>
    </ligand>
</feature>
<protein>
    <recommendedName>
        <fullName evidence="7">3-methyl-2-oxobutanoate hydroxymethyltransferase</fullName>
        <ecNumber evidence="7">2.1.2.11</ecNumber>
    </recommendedName>
    <alternativeName>
        <fullName evidence="7">Ketopantoate hydroxymethyltransferase</fullName>
        <shortName evidence="7">KPHMT</shortName>
    </alternativeName>
</protein>
<reference evidence="12 13" key="1">
    <citation type="submission" date="2019-06" db="EMBL/GenBank/DDBJ databases">
        <title>Draft genome sequence of Miniimonas arenae KCTC 19750T isolated from sea sand.</title>
        <authorList>
            <person name="Park S.-J."/>
        </authorList>
    </citation>
    <scope>NUCLEOTIDE SEQUENCE [LARGE SCALE GENOMIC DNA]</scope>
    <source>
        <strain evidence="12 13">KCTC 19750</strain>
    </source>
</reference>
<comment type="catalytic activity">
    <reaction evidence="7">
        <text>(6R)-5,10-methylene-5,6,7,8-tetrahydrofolate + 3-methyl-2-oxobutanoate + H2O = 2-dehydropantoate + (6S)-5,6,7,8-tetrahydrofolate</text>
        <dbReference type="Rhea" id="RHEA:11824"/>
        <dbReference type="ChEBI" id="CHEBI:11561"/>
        <dbReference type="ChEBI" id="CHEBI:11851"/>
        <dbReference type="ChEBI" id="CHEBI:15377"/>
        <dbReference type="ChEBI" id="CHEBI:15636"/>
        <dbReference type="ChEBI" id="CHEBI:57453"/>
        <dbReference type="EC" id="2.1.2.11"/>
    </reaction>
</comment>
<dbReference type="SUPFAM" id="SSF51621">
    <property type="entry name" value="Phosphoenolpyruvate/pyruvate domain"/>
    <property type="match status" value="1"/>
</dbReference>
<feature type="binding site" evidence="7 10">
    <location>
        <position position="62"/>
    </location>
    <ligand>
        <name>Mg(2+)</name>
        <dbReference type="ChEBI" id="CHEBI:18420"/>
    </ligand>
</feature>
<feature type="binding site" evidence="7 10">
    <location>
        <position position="101"/>
    </location>
    <ligand>
        <name>Mg(2+)</name>
        <dbReference type="ChEBI" id="CHEBI:18420"/>
    </ligand>
</feature>
<dbReference type="InterPro" id="IPR040442">
    <property type="entry name" value="Pyrv_kinase-like_dom_sf"/>
</dbReference>
<dbReference type="PIRSF" id="PIRSF000388">
    <property type="entry name" value="Pantoate_hydroxy_MeTrfase"/>
    <property type="match status" value="1"/>
</dbReference>
<dbReference type="NCBIfam" id="NF001452">
    <property type="entry name" value="PRK00311.1"/>
    <property type="match status" value="1"/>
</dbReference>
<feature type="region of interest" description="Disordered" evidence="11">
    <location>
        <begin position="1"/>
        <end position="22"/>
    </location>
</feature>
<keyword evidence="4 7" id="KW-0566">Pantothenate biosynthesis</keyword>
<dbReference type="InterPro" id="IPR015813">
    <property type="entry name" value="Pyrv/PenolPyrv_kinase-like_dom"/>
</dbReference>
<dbReference type="Proteomes" id="UP000313849">
    <property type="component" value="Unassembled WGS sequence"/>
</dbReference>
<dbReference type="RefSeq" id="WP_139986188.1">
    <property type="nucleotide sequence ID" value="NZ_DAMDJA010000041.1"/>
</dbReference>
<comment type="cofactor">
    <cofactor evidence="7 10">
        <name>Mg(2+)</name>
        <dbReference type="ChEBI" id="CHEBI:18420"/>
    </cofactor>
    <text evidence="7 10">Binds 1 Mg(2+) ion per subunit.</text>
</comment>
<evidence type="ECO:0000256" key="1">
    <source>
        <dbReference type="ARBA" id="ARBA00005033"/>
    </source>
</evidence>
<evidence type="ECO:0000256" key="11">
    <source>
        <dbReference type="SAM" id="MobiDB-lite"/>
    </source>
</evidence>
<dbReference type="Pfam" id="PF02548">
    <property type="entry name" value="Pantoate_transf"/>
    <property type="match status" value="1"/>
</dbReference>
<accession>A0A5C5BE45</accession>
<feature type="compositionally biased region" description="Low complexity" evidence="11">
    <location>
        <begin position="1"/>
        <end position="17"/>
    </location>
</feature>
<dbReference type="FunFam" id="3.20.20.60:FF:000003">
    <property type="entry name" value="3-methyl-2-oxobutanoate hydroxymethyltransferase"/>
    <property type="match status" value="1"/>
</dbReference>
<dbReference type="Gene3D" id="3.20.20.60">
    <property type="entry name" value="Phosphoenolpyruvate-binding domains"/>
    <property type="match status" value="1"/>
</dbReference>
<sequence>MPGSPSAAAAPSPSPASTRPVRVPDLRALKERGERLVMLTAYDGVTARIFDEQGVDLLLVGDSIGDNMLGHRNTIPVTVDEMVVATRSVARATKRALVVADLPFGSYEASPAQAHATSVRLLKEGGANAVKLEGGRHVTEQVRLLTRSGIPVVGHLGLTPQAENILGGKRVQGRGEDAADALLADAVALADAGAVALVLEMVPAPLAARVTARLAIPTIGIGAGAGCDGQVLVWLDMAGMADWAPRFSRRFGEVGAALAEATRAYGAAVRNGSFPGPEHTYGE</sequence>
<keyword evidence="7 10" id="KW-0460">Magnesium</keyword>
<evidence type="ECO:0000256" key="7">
    <source>
        <dbReference type="HAMAP-Rule" id="MF_00156"/>
    </source>
</evidence>
<evidence type="ECO:0000256" key="9">
    <source>
        <dbReference type="PIRSR" id="PIRSR000388-2"/>
    </source>
</evidence>
<dbReference type="GO" id="GO:0000287">
    <property type="term" value="F:magnesium ion binding"/>
    <property type="evidence" value="ECO:0007669"/>
    <property type="project" value="TreeGrafter"/>
</dbReference>
<comment type="similarity">
    <text evidence="2 7">Belongs to the PanB family.</text>
</comment>
<evidence type="ECO:0000313" key="12">
    <source>
        <dbReference type="EMBL" id="TNU76359.1"/>
    </source>
</evidence>
<evidence type="ECO:0000256" key="2">
    <source>
        <dbReference type="ARBA" id="ARBA00008676"/>
    </source>
</evidence>
<evidence type="ECO:0000256" key="6">
    <source>
        <dbReference type="ARBA" id="ARBA00056497"/>
    </source>
</evidence>
<feature type="binding site" evidence="7 9">
    <location>
        <position position="101"/>
    </location>
    <ligand>
        <name>3-methyl-2-oxobutanoate</name>
        <dbReference type="ChEBI" id="CHEBI:11851"/>
    </ligand>
</feature>
<feature type="binding site" evidence="7 9">
    <location>
        <position position="131"/>
    </location>
    <ligand>
        <name>3-methyl-2-oxobutanoate</name>
        <dbReference type="ChEBI" id="CHEBI:11851"/>
    </ligand>
</feature>
<keyword evidence="7" id="KW-0963">Cytoplasm</keyword>
<dbReference type="InterPro" id="IPR003700">
    <property type="entry name" value="Pantoate_hydroxy_MeTrfase"/>
</dbReference>
<dbReference type="GO" id="GO:0015940">
    <property type="term" value="P:pantothenate biosynthetic process"/>
    <property type="evidence" value="ECO:0007669"/>
    <property type="project" value="UniProtKB-UniRule"/>
</dbReference>
<evidence type="ECO:0000256" key="5">
    <source>
        <dbReference type="ARBA" id="ARBA00022679"/>
    </source>
</evidence>
<dbReference type="PANTHER" id="PTHR20881:SF0">
    <property type="entry name" value="3-METHYL-2-OXOBUTANOATE HYDROXYMETHYLTRANSFERASE"/>
    <property type="match status" value="1"/>
</dbReference>
<name>A0A5C5BE45_9MICO</name>
<dbReference type="GO" id="GO:0008168">
    <property type="term" value="F:methyltransferase activity"/>
    <property type="evidence" value="ECO:0007669"/>
    <property type="project" value="UniProtKB-KW"/>
</dbReference>
<gene>
    <name evidence="7 12" type="primary">panB</name>
    <name evidence="12" type="ORF">FH969_03745</name>
</gene>
<comment type="caution">
    <text evidence="12">The sequence shown here is derived from an EMBL/GenBank/DDBJ whole genome shotgun (WGS) entry which is preliminary data.</text>
</comment>
<dbReference type="GO" id="GO:0032259">
    <property type="term" value="P:methylation"/>
    <property type="evidence" value="ECO:0007669"/>
    <property type="project" value="UniProtKB-KW"/>
</dbReference>
<dbReference type="CDD" id="cd06557">
    <property type="entry name" value="KPHMT-like"/>
    <property type="match status" value="1"/>
</dbReference>
<proteinExistence type="inferred from homology"/>
<keyword evidence="7 10" id="KW-0479">Metal-binding</keyword>
<dbReference type="PANTHER" id="PTHR20881">
    <property type="entry name" value="3-METHYL-2-OXOBUTANOATE HYDROXYMETHYLTRANSFERASE"/>
    <property type="match status" value="1"/>
</dbReference>
<dbReference type="EMBL" id="VENP01000008">
    <property type="protein sequence ID" value="TNU76359.1"/>
    <property type="molecule type" value="Genomic_DNA"/>
</dbReference>
<dbReference type="UniPathway" id="UPA00028">
    <property type="reaction ID" value="UER00003"/>
</dbReference>
<keyword evidence="13" id="KW-1185">Reference proteome</keyword>
<comment type="pathway">
    <text evidence="1 7">Cofactor biosynthesis; (R)-pantothenate biosynthesis; (R)-pantoate from 3-methyl-2-oxobutanoate: step 1/2.</text>
</comment>
<evidence type="ECO:0000256" key="10">
    <source>
        <dbReference type="PIRSR" id="PIRSR000388-3"/>
    </source>
</evidence>
<dbReference type="EC" id="2.1.2.11" evidence="7"/>
<dbReference type="GO" id="GO:0003864">
    <property type="term" value="F:3-methyl-2-oxobutanoate hydroxymethyltransferase activity"/>
    <property type="evidence" value="ECO:0007669"/>
    <property type="project" value="UniProtKB-UniRule"/>
</dbReference>